<dbReference type="Gene3D" id="1.10.3210.10">
    <property type="entry name" value="Hypothetical protein af1432"/>
    <property type="match status" value="1"/>
</dbReference>
<gene>
    <name evidence="2" type="ORF">MGN01_36210</name>
</gene>
<evidence type="ECO:0000313" key="3">
    <source>
        <dbReference type="Proteomes" id="UP000321750"/>
    </source>
</evidence>
<organism evidence="2 3">
    <name type="scientific">Methylobacterium gnaphalii</name>
    <dbReference type="NCBI Taxonomy" id="1010610"/>
    <lineage>
        <taxon>Bacteria</taxon>
        <taxon>Pseudomonadati</taxon>
        <taxon>Pseudomonadota</taxon>
        <taxon>Alphaproteobacteria</taxon>
        <taxon>Hyphomicrobiales</taxon>
        <taxon>Methylobacteriaceae</taxon>
        <taxon>Methylobacterium</taxon>
    </lineage>
</organism>
<dbReference type="SMART" id="SM00471">
    <property type="entry name" value="HDc"/>
    <property type="match status" value="1"/>
</dbReference>
<comment type="caution">
    <text evidence="2">The sequence shown here is derived from an EMBL/GenBank/DDBJ whole genome shotgun (WGS) entry which is preliminary data.</text>
</comment>
<feature type="domain" description="HD/PDEase" evidence="1">
    <location>
        <begin position="19"/>
        <end position="131"/>
    </location>
</feature>
<accession>A0A512JP89</accession>
<name>A0A512JP89_9HYPH</name>
<sequence length="164" mass="17582">MSPAEAFATRAHAGQLDKGGRPYIEHPARVAARARQIAERLEYPSHVADGCEAAGWLHDTIEDTGTTQEDLHAAEFPGAVVRAVQLLSRPAGVPYAGFIQAIIDSGDVVALLVKLADVEDNTNPARPSTATLPRSLHARYGSAKYSLRNAIRLGGREPLHAGQW</sequence>
<dbReference type="AlphaFoldDB" id="A0A512JP89"/>
<protein>
    <recommendedName>
        <fullName evidence="1">HD/PDEase domain-containing protein</fullName>
    </recommendedName>
</protein>
<dbReference type="RefSeq" id="WP_147048189.1">
    <property type="nucleotide sequence ID" value="NZ_BJZV01000023.1"/>
</dbReference>
<dbReference type="OrthoDB" id="9802385at2"/>
<dbReference type="Proteomes" id="UP000321750">
    <property type="component" value="Unassembled WGS sequence"/>
</dbReference>
<keyword evidence="3" id="KW-1185">Reference proteome</keyword>
<proteinExistence type="predicted"/>
<reference evidence="2 3" key="1">
    <citation type="submission" date="2019-07" db="EMBL/GenBank/DDBJ databases">
        <title>Whole genome shotgun sequence of Methylobacterium gnaphalii NBRC 107716.</title>
        <authorList>
            <person name="Hosoyama A."/>
            <person name="Uohara A."/>
            <person name="Ohji S."/>
            <person name="Ichikawa N."/>
        </authorList>
    </citation>
    <scope>NUCLEOTIDE SEQUENCE [LARGE SCALE GENOMIC DNA]</scope>
    <source>
        <strain evidence="2 3">NBRC 107716</strain>
    </source>
</reference>
<dbReference type="Pfam" id="PF01966">
    <property type="entry name" value="HD"/>
    <property type="match status" value="1"/>
</dbReference>
<dbReference type="SUPFAM" id="SSF109604">
    <property type="entry name" value="HD-domain/PDEase-like"/>
    <property type="match status" value="1"/>
</dbReference>
<evidence type="ECO:0000313" key="2">
    <source>
        <dbReference type="EMBL" id="GEP11776.1"/>
    </source>
</evidence>
<dbReference type="InterPro" id="IPR006674">
    <property type="entry name" value="HD_domain"/>
</dbReference>
<dbReference type="EMBL" id="BJZV01000023">
    <property type="protein sequence ID" value="GEP11776.1"/>
    <property type="molecule type" value="Genomic_DNA"/>
</dbReference>
<evidence type="ECO:0000259" key="1">
    <source>
        <dbReference type="SMART" id="SM00471"/>
    </source>
</evidence>
<dbReference type="CDD" id="cd00077">
    <property type="entry name" value="HDc"/>
    <property type="match status" value="1"/>
</dbReference>
<dbReference type="InterPro" id="IPR003607">
    <property type="entry name" value="HD/PDEase_dom"/>
</dbReference>